<sequence length="138" mass="16012">MTELENQIIELVQNIVNNIGNKYTDNKIYFWTSKDLFNGEYVNLTKFCEYDQVNRTIFALWALQNPNVIKYDIVYAQSASDSKLVMVFYTDASGGFYFDSTQDRLEKFESNTKFPSVGNSKELGKIYSHSAPEVNTYY</sequence>
<proteinExistence type="predicted"/>
<accession>A0A9N9FWC3</accession>
<dbReference type="Proteomes" id="UP000789739">
    <property type="component" value="Unassembled WGS sequence"/>
</dbReference>
<dbReference type="AlphaFoldDB" id="A0A9N9FWC3"/>
<evidence type="ECO:0000313" key="1">
    <source>
        <dbReference type="EMBL" id="CAG8560879.1"/>
    </source>
</evidence>
<gene>
    <name evidence="1" type="ORF">PBRASI_LOCUS5586</name>
</gene>
<dbReference type="EMBL" id="CAJVPI010000666">
    <property type="protein sequence ID" value="CAG8560879.1"/>
    <property type="molecule type" value="Genomic_DNA"/>
</dbReference>
<organism evidence="1 2">
    <name type="scientific">Paraglomus brasilianum</name>
    <dbReference type="NCBI Taxonomy" id="144538"/>
    <lineage>
        <taxon>Eukaryota</taxon>
        <taxon>Fungi</taxon>
        <taxon>Fungi incertae sedis</taxon>
        <taxon>Mucoromycota</taxon>
        <taxon>Glomeromycotina</taxon>
        <taxon>Glomeromycetes</taxon>
        <taxon>Paraglomerales</taxon>
        <taxon>Paraglomeraceae</taxon>
        <taxon>Paraglomus</taxon>
    </lineage>
</organism>
<name>A0A9N9FWC3_9GLOM</name>
<comment type="caution">
    <text evidence="1">The sequence shown here is derived from an EMBL/GenBank/DDBJ whole genome shotgun (WGS) entry which is preliminary data.</text>
</comment>
<keyword evidence="2" id="KW-1185">Reference proteome</keyword>
<reference evidence="1" key="1">
    <citation type="submission" date="2021-06" db="EMBL/GenBank/DDBJ databases">
        <authorList>
            <person name="Kallberg Y."/>
            <person name="Tangrot J."/>
            <person name="Rosling A."/>
        </authorList>
    </citation>
    <scope>NUCLEOTIDE SEQUENCE</scope>
    <source>
        <strain evidence="1">BR232B</strain>
    </source>
</reference>
<evidence type="ECO:0000313" key="2">
    <source>
        <dbReference type="Proteomes" id="UP000789739"/>
    </source>
</evidence>
<protein>
    <submittedName>
        <fullName evidence="1">560_t:CDS:1</fullName>
    </submittedName>
</protein>